<protein>
    <recommendedName>
        <fullName evidence="4">HTH araC/xylS-type domain-containing protein</fullName>
    </recommendedName>
</protein>
<evidence type="ECO:0000259" key="4">
    <source>
        <dbReference type="PROSITE" id="PS01124"/>
    </source>
</evidence>
<dbReference type="PANTHER" id="PTHR43280:SF28">
    <property type="entry name" value="HTH-TYPE TRANSCRIPTIONAL ACTIVATOR RHAS"/>
    <property type="match status" value="1"/>
</dbReference>
<dbReference type="EMBL" id="CP021780">
    <property type="protein sequence ID" value="ASA24339.1"/>
    <property type="molecule type" value="Genomic_DNA"/>
</dbReference>
<evidence type="ECO:0000313" key="6">
    <source>
        <dbReference type="Proteomes" id="UP000249890"/>
    </source>
</evidence>
<dbReference type="InterPro" id="IPR014710">
    <property type="entry name" value="RmlC-like_jellyroll"/>
</dbReference>
<dbReference type="KEGG" id="pdh:B9T62_28485"/>
<evidence type="ECO:0000256" key="3">
    <source>
        <dbReference type="ARBA" id="ARBA00023163"/>
    </source>
</evidence>
<keyword evidence="1" id="KW-0805">Transcription regulation</keyword>
<dbReference type="InterPro" id="IPR020449">
    <property type="entry name" value="Tscrpt_reg_AraC-type_HTH"/>
</dbReference>
<keyword evidence="2" id="KW-0238">DNA-binding</keyword>
<dbReference type="SMART" id="SM00342">
    <property type="entry name" value="HTH_ARAC"/>
    <property type="match status" value="1"/>
</dbReference>
<dbReference type="InterPro" id="IPR009057">
    <property type="entry name" value="Homeodomain-like_sf"/>
</dbReference>
<evidence type="ECO:0000256" key="1">
    <source>
        <dbReference type="ARBA" id="ARBA00023015"/>
    </source>
</evidence>
<dbReference type="OrthoDB" id="2572387at2"/>
<dbReference type="SUPFAM" id="SSF46689">
    <property type="entry name" value="Homeodomain-like"/>
    <property type="match status" value="2"/>
</dbReference>
<dbReference type="PROSITE" id="PS01124">
    <property type="entry name" value="HTH_ARAC_FAMILY_2"/>
    <property type="match status" value="1"/>
</dbReference>
<dbReference type="Gene3D" id="1.10.10.60">
    <property type="entry name" value="Homeodomain-like"/>
    <property type="match status" value="2"/>
</dbReference>
<dbReference type="RefSeq" id="WP_087918322.1">
    <property type="nucleotide sequence ID" value="NZ_CP021780.1"/>
</dbReference>
<dbReference type="SUPFAM" id="SSF51182">
    <property type="entry name" value="RmlC-like cupins"/>
    <property type="match status" value="1"/>
</dbReference>
<dbReference type="Proteomes" id="UP000249890">
    <property type="component" value="Chromosome"/>
</dbReference>
<keyword evidence="3" id="KW-0804">Transcription</keyword>
<reference evidence="5 6" key="1">
    <citation type="submission" date="2017-06" db="EMBL/GenBank/DDBJ databases">
        <title>Complete genome sequence of Paenibacillus donghaensis KCTC 13049T isolated from East Sea sediment, South Korea.</title>
        <authorList>
            <person name="Jung B.K."/>
            <person name="Hong S.-J."/>
            <person name="Shin J.-H."/>
        </authorList>
    </citation>
    <scope>NUCLEOTIDE SEQUENCE [LARGE SCALE GENOMIC DNA]</scope>
    <source>
        <strain evidence="5 6">KCTC 13049</strain>
    </source>
</reference>
<evidence type="ECO:0000256" key="2">
    <source>
        <dbReference type="ARBA" id="ARBA00023125"/>
    </source>
</evidence>
<proteinExistence type="predicted"/>
<dbReference type="GO" id="GO:0003700">
    <property type="term" value="F:DNA-binding transcription factor activity"/>
    <property type="evidence" value="ECO:0007669"/>
    <property type="project" value="InterPro"/>
</dbReference>
<sequence length="342" mass="39385">MKTAVVRGNETTGQTEVKQAFLKKWHSQGQKLLEFQNHSSMDHLKINIRWLKEWCLYEGHPYQFLFEYSVIWLVTGGSATITLERVPYRLKCGDIVCIPPQTHQTWEDISEGSPFRYLSFACEAKVGVFDFIRLYRFPVIASTVESSDFQALVASWQLLAVTYKKFLEPFPAAITPEAVIPTRGTGIPPVTLNTEQTLRYLQVSSDGLSWILELFKAMCHLLPDHPATYDNRVFEICDIIAKRLSEPLSLEELAETVSLSKEQLRTLFKAALGMPPMKYVQRVRMQQAQDLLLLTSLSIKEISGMVGFENQHHFSRAFQQYHRLSPQQYRSRAKQDMIFAQR</sequence>
<dbReference type="PANTHER" id="PTHR43280">
    <property type="entry name" value="ARAC-FAMILY TRANSCRIPTIONAL REGULATOR"/>
    <property type="match status" value="1"/>
</dbReference>
<feature type="domain" description="HTH araC/xylS-type" evidence="4">
    <location>
        <begin position="234"/>
        <end position="332"/>
    </location>
</feature>
<keyword evidence="6" id="KW-1185">Reference proteome</keyword>
<gene>
    <name evidence="5" type="ORF">B9T62_28485</name>
</gene>
<dbReference type="AlphaFoldDB" id="A0A2Z2KP17"/>
<dbReference type="Gene3D" id="2.60.120.10">
    <property type="entry name" value="Jelly Rolls"/>
    <property type="match status" value="1"/>
</dbReference>
<dbReference type="InterPro" id="IPR018060">
    <property type="entry name" value="HTH_AraC"/>
</dbReference>
<dbReference type="PRINTS" id="PR00032">
    <property type="entry name" value="HTHARAC"/>
</dbReference>
<dbReference type="GO" id="GO:0043565">
    <property type="term" value="F:sequence-specific DNA binding"/>
    <property type="evidence" value="ECO:0007669"/>
    <property type="project" value="InterPro"/>
</dbReference>
<accession>A0A2Z2KP17</accession>
<evidence type="ECO:0000313" key="5">
    <source>
        <dbReference type="EMBL" id="ASA24339.1"/>
    </source>
</evidence>
<dbReference type="Pfam" id="PF12833">
    <property type="entry name" value="HTH_18"/>
    <property type="match status" value="1"/>
</dbReference>
<name>A0A2Z2KP17_9BACL</name>
<organism evidence="5 6">
    <name type="scientific">Paenibacillus donghaensis</name>
    <dbReference type="NCBI Taxonomy" id="414771"/>
    <lineage>
        <taxon>Bacteria</taxon>
        <taxon>Bacillati</taxon>
        <taxon>Bacillota</taxon>
        <taxon>Bacilli</taxon>
        <taxon>Bacillales</taxon>
        <taxon>Paenibacillaceae</taxon>
        <taxon>Paenibacillus</taxon>
    </lineage>
</organism>
<dbReference type="InterPro" id="IPR011051">
    <property type="entry name" value="RmlC_Cupin_sf"/>
</dbReference>